<proteinExistence type="inferred from homology"/>
<dbReference type="InterPro" id="IPR003786">
    <property type="entry name" value="FdhD"/>
</dbReference>
<dbReference type="PANTHER" id="PTHR30592">
    <property type="entry name" value="FORMATE DEHYDROGENASE"/>
    <property type="match status" value="1"/>
</dbReference>
<dbReference type="HAMAP" id="MF_00187">
    <property type="entry name" value="FdhD"/>
    <property type="match status" value="1"/>
</dbReference>
<comment type="similarity">
    <text evidence="3">Belongs to the FdhD family.</text>
</comment>
<evidence type="ECO:0000313" key="4">
    <source>
        <dbReference type="EMBL" id="GHD67485.1"/>
    </source>
</evidence>
<keyword evidence="2 3" id="KW-0501">Molybdenum cofactor biosynthesis</keyword>
<dbReference type="InterPro" id="IPR016193">
    <property type="entry name" value="Cytidine_deaminase-like"/>
</dbReference>
<reference evidence="5" key="1">
    <citation type="journal article" date="2019" name="Int. J. Syst. Evol. Microbiol.">
        <title>The Global Catalogue of Microorganisms (GCM) 10K type strain sequencing project: providing services to taxonomists for standard genome sequencing and annotation.</title>
        <authorList>
            <consortium name="The Broad Institute Genomics Platform"/>
            <consortium name="The Broad Institute Genome Sequencing Center for Infectious Disease"/>
            <person name="Wu L."/>
            <person name="Ma J."/>
        </authorList>
    </citation>
    <scope>NUCLEOTIDE SEQUENCE [LARGE SCALE GENOMIC DNA]</scope>
    <source>
        <strain evidence="5">KCTC 23701</strain>
    </source>
</reference>
<dbReference type="Gene3D" id="3.40.140.10">
    <property type="entry name" value="Cytidine Deaminase, domain 2"/>
    <property type="match status" value="1"/>
</dbReference>
<dbReference type="PIRSF" id="PIRSF015626">
    <property type="entry name" value="FdhD"/>
    <property type="match status" value="1"/>
</dbReference>
<comment type="caution">
    <text evidence="4">The sequence shown here is derived from an EMBL/GenBank/DDBJ whole genome shotgun (WGS) entry which is preliminary data.</text>
</comment>
<dbReference type="SUPFAM" id="SSF53927">
    <property type="entry name" value="Cytidine deaminase-like"/>
    <property type="match status" value="1"/>
</dbReference>
<comment type="subcellular location">
    <subcellularLocation>
        <location evidence="3">Cytoplasm</location>
    </subcellularLocation>
</comment>
<evidence type="ECO:0000313" key="5">
    <source>
        <dbReference type="Proteomes" id="UP000604737"/>
    </source>
</evidence>
<feature type="active site" description="Cysteine persulfide intermediate" evidence="3">
    <location>
        <position position="108"/>
    </location>
</feature>
<dbReference type="Proteomes" id="UP000604737">
    <property type="component" value="Unassembled WGS sequence"/>
</dbReference>
<gene>
    <name evidence="3 4" type="primary">fdhD</name>
    <name evidence="4" type="ORF">GCM10007350_31240</name>
</gene>
<dbReference type="NCBIfam" id="TIGR00129">
    <property type="entry name" value="fdhD_narQ"/>
    <property type="match status" value="1"/>
</dbReference>
<keyword evidence="1 3" id="KW-0963">Cytoplasm</keyword>
<feature type="binding site" evidence="3">
    <location>
        <begin position="244"/>
        <end position="249"/>
    </location>
    <ligand>
        <name>Mo-bis(molybdopterin guanine dinucleotide)</name>
        <dbReference type="ChEBI" id="CHEBI:60539"/>
    </ligand>
</feature>
<evidence type="ECO:0000256" key="3">
    <source>
        <dbReference type="HAMAP-Rule" id="MF_00187"/>
    </source>
</evidence>
<keyword evidence="5" id="KW-1185">Reference proteome</keyword>
<protein>
    <recommendedName>
        <fullName evidence="3">Sulfur carrier protein FdhD</fullName>
    </recommendedName>
</protein>
<sequence length="265" mass="27946">MNGTASHTAVRWADGTMGACDETVADEVPVALVYNGVSHAVMMASPCDLEELAIGFTLTEGIADRYADIVDVELADVHAGIEARITLAQHPWQRLKTQRRQLTGRSGCGLCGAEHLQSALRPIARVHNDYTTSADALLAGLTAMTAAQPLNRATGSVHAAGWLGTGPLLVREDIGRHNAVDKLVGALHMQRHGNDGALLVTSRASYEIVHKAAAAGIPVIAAISGPTKLAIDMADAAGIALIGFARDARLTVYSHAWRIHETQSV</sequence>
<accession>A0ABQ3H4W2</accession>
<name>A0ABQ3H4W2_9NEIS</name>
<evidence type="ECO:0000256" key="2">
    <source>
        <dbReference type="ARBA" id="ARBA00023150"/>
    </source>
</evidence>
<comment type="function">
    <text evidence="3">Required for formate dehydrogenase (FDH) activity. Acts as a sulfur carrier protein that transfers sulfur from IscS to the molybdenum cofactor prior to its insertion into FDH.</text>
</comment>
<dbReference type="RefSeq" id="WP_189461844.1">
    <property type="nucleotide sequence ID" value="NZ_BMYO01000009.1"/>
</dbReference>
<dbReference type="EMBL" id="BMYO01000009">
    <property type="protein sequence ID" value="GHD67485.1"/>
    <property type="molecule type" value="Genomic_DNA"/>
</dbReference>
<dbReference type="Gene3D" id="3.10.20.10">
    <property type="match status" value="1"/>
</dbReference>
<organism evidence="4 5">
    <name type="scientific">Jeongeupia chitinilytica</name>
    <dbReference type="NCBI Taxonomy" id="1041641"/>
    <lineage>
        <taxon>Bacteria</taxon>
        <taxon>Pseudomonadati</taxon>
        <taxon>Pseudomonadota</taxon>
        <taxon>Betaproteobacteria</taxon>
        <taxon>Neisseriales</taxon>
        <taxon>Chitinibacteraceae</taxon>
        <taxon>Jeongeupia</taxon>
    </lineage>
</organism>
<evidence type="ECO:0000256" key="1">
    <source>
        <dbReference type="ARBA" id="ARBA00022490"/>
    </source>
</evidence>
<dbReference type="Pfam" id="PF02634">
    <property type="entry name" value="FdhD-NarQ"/>
    <property type="match status" value="1"/>
</dbReference>
<dbReference type="PANTHER" id="PTHR30592:SF1">
    <property type="entry name" value="SULFUR CARRIER PROTEIN FDHD"/>
    <property type="match status" value="1"/>
</dbReference>